<reference evidence="3 4" key="1">
    <citation type="journal article" date="2019" name="Sci. Rep.">
        <title>Orb-weaving spider Araneus ventricosus genome elucidates the spidroin gene catalogue.</title>
        <authorList>
            <person name="Kono N."/>
            <person name="Nakamura H."/>
            <person name="Ohtoshi R."/>
            <person name="Moran D.A.P."/>
            <person name="Shinohara A."/>
            <person name="Yoshida Y."/>
            <person name="Fujiwara M."/>
            <person name="Mori M."/>
            <person name="Tomita M."/>
            <person name="Arakawa K."/>
        </authorList>
    </citation>
    <scope>NUCLEOTIDE SEQUENCE [LARGE SCALE GENOMIC DNA]</scope>
</reference>
<evidence type="ECO:0000256" key="2">
    <source>
        <dbReference type="SAM" id="MobiDB-lite"/>
    </source>
</evidence>
<name>A0A4Y2BBQ7_ARAVE</name>
<feature type="compositionally biased region" description="Polar residues" evidence="2">
    <location>
        <begin position="536"/>
        <end position="546"/>
    </location>
</feature>
<evidence type="ECO:0008006" key="5">
    <source>
        <dbReference type="Google" id="ProtNLM"/>
    </source>
</evidence>
<dbReference type="PANTHER" id="PTHR28660:SF1">
    <property type="entry name" value="COILED-COIL DOMAIN-CONTAINING PROTEIN 73"/>
    <property type="match status" value="1"/>
</dbReference>
<evidence type="ECO:0000313" key="3">
    <source>
        <dbReference type="EMBL" id="GBL89630.1"/>
    </source>
</evidence>
<gene>
    <name evidence="3" type="ORF">AVEN_104594_1</name>
</gene>
<dbReference type="AlphaFoldDB" id="A0A4Y2BBQ7"/>
<dbReference type="Proteomes" id="UP000499080">
    <property type="component" value="Unassembled WGS sequence"/>
</dbReference>
<dbReference type="EMBL" id="BGPR01000066">
    <property type="protein sequence ID" value="GBL89630.1"/>
    <property type="molecule type" value="Genomic_DNA"/>
</dbReference>
<evidence type="ECO:0000313" key="4">
    <source>
        <dbReference type="Proteomes" id="UP000499080"/>
    </source>
</evidence>
<dbReference type="PANTHER" id="PTHR28660">
    <property type="entry name" value="COILED-COIL DOMAIN-CONTAINING PROTEIN 73"/>
    <property type="match status" value="1"/>
</dbReference>
<organism evidence="3 4">
    <name type="scientific">Araneus ventricosus</name>
    <name type="common">Orbweaver spider</name>
    <name type="synonym">Epeira ventricosa</name>
    <dbReference type="NCBI Taxonomy" id="182803"/>
    <lineage>
        <taxon>Eukaryota</taxon>
        <taxon>Metazoa</taxon>
        <taxon>Ecdysozoa</taxon>
        <taxon>Arthropoda</taxon>
        <taxon>Chelicerata</taxon>
        <taxon>Arachnida</taxon>
        <taxon>Araneae</taxon>
        <taxon>Araneomorphae</taxon>
        <taxon>Entelegynae</taxon>
        <taxon>Araneoidea</taxon>
        <taxon>Araneidae</taxon>
        <taxon>Araneus</taxon>
    </lineage>
</organism>
<sequence>MDINAHKNKETSKNNFDALSFERKLIEMVEELRLRRNLEAENEKALKSLMDEKHRTEIAWDENQRRHSREKSELEQQISVLNRKLEDRHCGLDDEKTKQQLVNKTYSEEIKLLKEELRKANSEKLTFAKRIQELEGQLNLKNSFQESIMDQIAEIKKRSKSVGEECQELSTTQTKMLENVSEMKIYLRNIEIRIEHVQEVTAISEKKNGELKNELVSAKSEITMLRNSALPVKQKTEQNPDLRKFNEKYSELEKLFALSQKENEKMLNNFLESNRLLCEAMDKYADAQETEKILNAKIETYENEILLLKRKEEDLENELAKNKGENDFTKANRIVDTECKETQTLNDIPTGSCSENTNIVDLLENENFKPSVSDKPTKTELSSNKTHDNTASETTLTLQVLNKFTSFKENGTAIFGAVMKRKLSLMDDDESEGQPKKLFCSANVIDTKSVWEIENQVHRLFRPLIEDEKSIPSSFNSLDDIGLSQEKQENEEFNKSVNVDTMREDNNGIQIDEVQTIDVTSVQMNLKELKVCDSGATPNKGQNDSCIQGKEE</sequence>
<keyword evidence="1" id="KW-0175">Coiled coil</keyword>
<feature type="region of interest" description="Disordered" evidence="2">
    <location>
        <begin position="533"/>
        <end position="552"/>
    </location>
</feature>
<dbReference type="OrthoDB" id="6437114at2759"/>
<evidence type="ECO:0000256" key="1">
    <source>
        <dbReference type="SAM" id="Coils"/>
    </source>
</evidence>
<feature type="region of interest" description="Disordered" evidence="2">
    <location>
        <begin position="368"/>
        <end position="390"/>
    </location>
</feature>
<protein>
    <recommendedName>
        <fullName evidence="5">Coiled-coil domain-containing protein 73</fullName>
    </recommendedName>
</protein>
<dbReference type="InterPro" id="IPR031650">
    <property type="entry name" value="CCDC73"/>
</dbReference>
<keyword evidence="4" id="KW-1185">Reference proteome</keyword>
<accession>A0A4Y2BBQ7</accession>
<proteinExistence type="predicted"/>
<comment type="caution">
    <text evidence="3">The sequence shown here is derived from an EMBL/GenBank/DDBJ whole genome shotgun (WGS) entry which is preliminary data.</text>
</comment>
<feature type="coiled-coil region" evidence="1">
    <location>
        <begin position="208"/>
        <end position="332"/>
    </location>
</feature>
<feature type="coiled-coil region" evidence="1">
    <location>
        <begin position="28"/>
        <end position="137"/>
    </location>
</feature>